<dbReference type="InterPro" id="IPR011098">
    <property type="entry name" value="G5_dom"/>
</dbReference>
<dbReference type="PANTHER" id="PTHR35788">
    <property type="entry name" value="EXPORTED PROTEIN-RELATED"/>
    <property type="match status" value="1"/>
</dbReference>
<feature type="region of interest" description="Disordered" evidence="2">
    <location>
        <begin position="455"/>
        <end position="478"/>
    </location>
</feature>
<dbReference type="RefSeq" id="WP_110000878.1">
    <property type="nucleotide sequence ID" value="NZ_QGTZ01000009.1"/>
</dbReference>
<dbReference type="EMBL" id="QGTZ01000009">
    <property type="protein sequence ID" value="PWW37477.1"/>
    <property type="molecule type" value="Genomic_DNA"/>
</dbReference>
<evidence type="ECO:0000256" key="2">
    <source>
        <dbReference type="SAM" id="MobiDB-lite"/>
    </source>
</evidence>
<evidence type="ECO:0000313" key="5">
    <source>
        <dbReference type="Proteomes" id="UP000247078"/>
    </source>
</evidence>
<accession>A0A855XRM6</accession>
<dbReference type="Gene3D" id="2.20.230.10">
    <property type="entry name" value="Resuscitation-promoting factor rpfb"/>
    <property type="match status" value="1"/>
</dbReference>
<dbReference type="SMART" id="SM01208">
    <property type="entry name" value="G5"/>
    <property type="match status" value="1"/>
</dbReference>
<evidence type="ECO:0000256" key="1">
    <source>
        <dbReference type="ARBA" id="ARBA00022729"/>
    </source>
</evidence>
<protein>
    <submittedName>
        <fullName evidence="4">Vancomycin resistance protein YoaR</fullName>
    </submittedName>
</protein>
<evidence type="ECO:0000313" key="4">
    <source>
        <dbReference type="EMBL" id="PWW37477.1"/>
    </source>
</evidence>
<gene>
    <name evidence="4" type="ORF">DET56_109364</name>
</gene>
<dbReference type="PROSITE" id="PS51109">
    <property type="entry name" value="G5"/>
    <property type="match status" value="1"/>
</dbReference>
<organism evidence="4 5">
    <name type="scientific">Paenibacillus pabuli</name>
    <dbReference type="NCBI Taxonomy" id="1472"/>
    <lineage>
        <taxon>Bacteria</taxon>
        <taxon>Bacillati</taxon>
        <taxon>Bacillota</taxon>
        <taxon>Bacilli</taxon>
        <taxon>Bacillales</taxon>
        <taxon>Paenibacillaceae</taxon>
        <taxon>Paenibacillus</taxon>
    </lineage>
</organism>
<dbReference type="InterPro" id="IPR052913">
    <property type="entry name" value="Glycopeptide_resist_protein"/>
</dbReference>
<dbReference type="Pfam" id="PF07501">
    <property type="entry name" value="G5"/>
    <property type="match status" value="1"/>
</dbReference>
<sequence length="478" mass="52871">MKKIHLMVIALFSILLIGSASYGLLYMYVNQPALPEGVRVGEWSVEGVNRKEALPALDERLKQMEAWPITLEVDDSTPKTMTFTAAQTGASYSADDFRTAVQQLDEGNLWERAYARYHFIKEWSLKLTYNSKSLKEQLTPAWEKETFGTPANAVRRITASDKVQYIPEKGVRRIAWDELASLMQAKLHQDFAPLDLEAKPNPLLIQLPLYTLQPEVTIDSLRQEGIDRKIIQFSTSLGNSSAGRIHNVSAAAQAVNGMILPPNGTFDYEKVIRKAEEDYGFREAPVIVNGQLTPGIGGGICQVSSTVYNAALLTGLDIVERRNHSLPVKYLPKGLDATFASGSINFRFKNNTGKSLLIHAKVEGGSLTVKFFGTFPENVSYALESRTIETLSVPVKYVSSNVLPDGAQQVLQNGQPGYIVETVRTKKVDGKIVESKTITRDTYKAQNRLIARSSGHINLPDPQEPSVVEDGISDTKQP</sequence>
<keyword evidence="1" id="KW-0732">Signal</keyword>
<feature type="domain" description="G5" evidence="3">
    <location>
        <begin position="376"/>
        <end position="456"/>
    </location>
</feature>
<dbReference type="Pfam" id="PF04294">
    <property type="entry name" value="VanW"/>
    <property type="match status" value="1"/>
</dbReference>
<dbReference type="PANTHER" id="PTHR35788:SF1">
    <property type="entry name" value="EXPORTED PROTEIN"/>
    <property type="match status" value="1"/>
</dbReference>
<reference evidence="4 5" key="1">
    <citation type="submission" date="2018-05" db="EMBL/GenBank/DDBJ databases">
        <title>Freshwater and sediment microbial communities from various areas in North America, analyzing microbe dynamics in response to fracking.</title>
        <authorList>
            <person name="Lamendella R."/>
        </authorList>
    </citation>
    <scope>NUCLEOTIDE SEQUENCE [LARGE SCALE GENOMIC DNA]</scope>
    <source>
        <strain evidence="4 5">DB-3</strain>
    </source>
</reference>
<dbReference type="AlphaFoldDB" id="A0A855XRM6"/>
<dbReference type="Proteomes" id="UP000247078">
    <property type="component" value="Unassembled WGS sequence"/>
</dbReference>
<dbReference type="InterPro" id="IPR007391">
    <property type="entry name" value="Vancomycin_resist_VanW"/>
</dbReference>
<comment type="caution">
    <text evidence="4">The sequence shown here is derived from an EMBL/GenBank/DDBJ whole genome shotgun (WGS) entry which is preliminary data.</text>
</comment>
<proteinExistence type="predicted"/>
<name>A0A855XRM6_9BACL</name>
<evidence type="ECO:0000259" key="3">
    <source>
        <dbReference type="PROSITE" id="PS51109"/>
    </source>
</evidence>